<dbReference type="Proteomes" id="UP000265540">
    <property type="component" value="Unassembled WGS sequence"/>
</dbReference>
<comment type="caution">
    <text evidence="1">The sequence shown here is derived from an EMBL/GenBank/DDBJ whole genome shotgun (WGS) entry which is preliminary data.</text>
</comment>
<evidence type="ECO:0000313" key="2">
    <source>
        <dbReference type="Proteomes" id="UP000265540"/>
    </source>
</evidence>
<reference evidence="1 2" key="1">
    <citation type="journal article" date="2017" name="ISME J.">
        <title>Energy and carbon metabolisms in a deep terrestrial subsurface fluid microbial community.</title>
        <authorList>
            <person name="Momper L."/>
            <person name="Jungbluth S.P."/>
            <person name="Lee M.D."/>
            <person name="Amend J.P."/>
        </authorList>
    </citation>
    <scope>NUCLEOTIDE SEQUENCE [LARGE SCALE GENOMIC DNA]</scope>
    <source>
        <strain evidence="1">SURF_46</strain>
    </source>
</reference>
<name>A0A3A4ZFE8_UNCKA</name>
<proteinExistence type="predicted"/>
<dbReference type="AlphaFoldDB" id="A0A3A4ZFE8"/>
<accession>A0A3A4ZFE8</accession>
<gene>
    <name evidence="1" type="ORF">C4561_01570</name>
</gene>
<evidence type="ECO:0000313" key="1">
    <source>
        <dbReference type="EMBL" id="RJR27772.1"/>
    </source>
</evidence>
<protein>
    <submittedName>
        <fullName evidence="1">Uncharacterized protein</fullName>
    </submittedName>
</protein>
<dbReference type="EMBL" id="QZJF01000007">
    <property type="protein sequence ID" value="RJR27772.1"/>
    <property type="molecule type" value="Genomic_DNA"/>
</dbReference>
<organism evidence="1 2">
    <name type="scientific">candidate division WWE3 bacterium</name>
    <dbReference type="NCBI Taxonomy" id="2053526"/>
    <lineage>
        <taxon>Bacteria</taxon>
        <taxon>Katanobacteria</taxon>
    </lineage>
</organism>
<sequence length="316" mass="35306">MDYQGTIQEVMTALNDLLKALRSEKAGSQLSRVSTFQLGILPVTIVYPAIALLPDSEMYTRFESGGHYTVERNFQIEGFIKELDITSAQQRATTLGEEIRDGLLRRASIRKSDKEKSLVGFGMTVGNLTLAEGVSNEDFVIGKFILPITVFSHSVIPSTKKVEQTHTERPEKEVFSKLLEILKANRSLMFSVVRPSNIFSVVLPGLGTFNTPAVFVEEISSDLLRRESGRDTIIRNFVISVYTSAIPKPQLLWSNLEVLEGIRDTILVNSQLDGLAKRTVVDKSSFYISTLKGSNSYFYRSSLDVKVECFRGVDFV</sequence>